<name>A0A7H1MXI4_9PROT</name>
<comment type="subcellular location">
    <subcellularLocation>
        <location evidence="1">Cell membrane</location>
        <topology evidence="1">Multi-pass membrane protein</topology>
    </subcellularLocation>
</comment>
<gene>
    <name evidence="8" type="ORF">HQ394_00810</name>
</gene>
<dbReference type="EMBL" id="CP053923">
    <property type="protein sequence ID" value="QNT68170.1"/>
    <property type="molecule type" value="Genomic_DNA"/>
</dbReference>
<proteinExistence type="inferred from homology"/>
<keyword evidence="9" id="KW-1185">Reference proteome</keyword>
<evidence type="ECO:0000313" key="9">
    <source>
        <dbReference type="Proteomes" id="UP000516369"/>
    </source>
</evidence>
<evidence type="ECO:0000256" key="1">
    <source>
        <dbReference type="ARBA" id="ARBA00004651"/>
    </source>
</evidence>
<dbReference type="InterPro" id="IPR032808">
    <property type="entry name" value="DoxX"/>
</dbReference>
<dbReference type="KEGG" id="dvn:HQ394_00810"/>
<evidence type="ECO:0000313" key="8">
    <source>
        <dbReference type="EMBL" id="QNT68170.1"/>
    </source>
</evidence>
<dbReference type="Pfam" id="PF07681">
    <property type="entry name" value="DoxX"/>
    <property type="match status" value="1"/>
</dbReference>
<organism evidence="8 9">
    <name type="scientific">Defluviicoccus vanus</name>
    <dbReference type="NCBI Taxonomy" id="111831"/>
    <lineage>
        <taxon>Bacteria</taxon>
        <taxon>Pseudomonadati</taxon>
        <taxon>Pseudomonadota</taxon>
        <taxon>Alphaproteobacteria</taxon>
        <taxon>Rhodospirillales</taxon>
        <taxon>Rhodospirillaceae</taxon>
        <taxon>Defluviicoccus</taxon>
    </lineage>
</organism>
<keyword evidence="3" id="KW-1003">Cell membrane</keyword>
<dbReference type="AlphaFoldDB" id="A0A7H1MXI4"/>
<comment type="similarity">
    <text evidence="2">Belongs to the DoxX family.</text>
</comment>
<evidence type="ECO:0000256" key="6">
    <source>
        <dbReference type="ARBA" id="ARBA00023136"/>
    </source>
</evidence>
<dbReference type="PANTHER" id="PTHR33452">
    <property type="entry name" value="OXIDOREDUCTASE CATD-RELATED"/>
    <property type="match status" value="1"/>
</dbReference>
<dbReference type="RefSeq" id="WP_190261612.1">
    <property type="nucleotide sequence ID" value="NZ_CP053923.1"/>
</dbReference>
<dbReference type="PANTHER" id="PTHR33452:SF1">
    <property type="entry name" value="INNER MEMBRANE PROTEIN YPHA-RELATED"/>
    <property type="match status" value="1"/>
</dbReference>
<keyword evidence="6 7" id="KW-0472">Membrane</keyword>
<protein>
    <submittedName>
        <fullName evidence="8">DoxX family protein</fullName>
    </submittedName>
</protein>
<evidence type="ECO:0000256" key="2">
    <source>
        <dbReference type="ARBA" id="ARBA00006679"/>
    </source>
</evidence>
<reference evidence="8 9" key="1">
    <citation type="submission" date="2020-05" db="EMBL/GenBank/DDBJ databases">
        <title>Complete closed genome sequence of Defluviicoccus vanus.</title>
        <authorList>
            <person name="Bessarab I."/>
            <person name="Arumugam K."/>
            <person name="Maszenan A.M."/>
            <person name="Seviour R.J."/>
            <person name="Williams R.B."/>
        </authorList>
    </citation>
    <scope>NUCLEOTIDE SEQUENCE [LARGE SCALE GENOMIC DNA]</scope>
    <source>
        <strain evidence="8 9">Ben 114</strain>
    </source>
</reference>
<sequence length="158" mass="17151">MFAASSPHFSRASQTEGLIPAAIAVLERFPTSLLSLAFRVAVATVFFRSGLTKIASWDATVALFDMEYMLPFIPAELGAYLAATLELGAPVLLVLGLLTRPAAAALLGMTTVIQLFVYPENWPDHILWASILLYLVMRGAGAISVDHLIARWFSQRTA</sequence>
<feature type="transmembrane region" description="Helical" evidence="7">
    <location>
        <begin position="77"/>
        <end position="95"/>
    </location>
</feature>
<dbReference type="GO" id="GO:0005886">
    <property type="term" value="C:plasma membrane"/>
    <property type="evidence" value="ECO:0007669"/>
    <property type="project" value="UniProtKB-SubCell"/>
</dbReference>
<dbReference type="Proteomes" id="UP000516369">
    <property type="component" value="Chromosome"/>
</dbReference>
<evidence type="ECO:0000256" key="7">
    <source>
        <dbReference type="SAM" id="Phobius"/>
    </source>
</evidence>
<keyword evidence="4 7" id="KW-0812">Transmembrane</keyword>
<evidence type="ECO:0000256" key="3">
    <source>
        <dbReference type="ARBA" id="ARBA00022475"/>
    </source>
</evidence>
<accession>A0A7H1MXI4</accession>
<evidence type="ECO:0000256" key="5">
    <source>
        <dbReference type="ARBA" id="ARBA00022989"/>
    </source>
</evidence>
<keyword evidence="5 7" id="KW-1133">Transmembrane helix</keyword>
<evidence type="ECO:0000256" key="4">
    <source>
        <dbReference type="ARBA" id="ARBA00022692"/>
    </source>
</evidence>
<dbReference type="InterPro" id="IPR051907">
    <property type="entry name" value="DoxX-like_oxidoreductase"/>
</dbReference>
<feature type="transmembrane region" description="Helical" evidence="7">
    <location>
        <begin position="125"/>
        <end position="149"/>
    </location>
</feature>
<feature type="transmembrane region" description="Helical" evidence="7">
    <location>
        <begin position="102"/>
        <end position="119"/>
    </location>
</feature>